<name>A0A2T0R1B4_9ACTN</name>
<dbReference type="EMBL" id="PVZF01000008">
    <property type="protein sequence ID" value="PRY13356.1"/>
    <property type="molecule type" value="Genomic_DNA"/>
</dbReference>
<evidence type="ECO:0000259" key="1">
    <source>
        <dbReference type="PROSITE" id="PS51464"/>
    </source>
</evidence>
<proteinExistence type="predicted"/>
<dbReference type="CDD" id="cd05013">
    <property type="entry name" value="SIS_RpiR"/>
    <property type="match status" value="1"/>
</dbReference>
<evidence type="ECO:0000313" key="3">
    <source>
        <dbReference type="Proteomes" id="UP000238083"/>
    </source>
</evidence>
<reference evidence="2 3" key="1">
    <citation type="submission" date="2018-03" db="EMBL/GenBank/DDBJ databases">
        <title>Genomic Encyclopedia of Archaeal and Bacterial Type Strains, Phase II (KMG-II): from individual species to whole genera.</title>
        <authorList>
            <person name="Goeker M."/>
        </authorList>
    </citation>
    <scope>NUCLEOTIDE SEQUENCE [LARGE SCALE GENOMIC DNA]</scope>
    <source>
        <strain evidence="2 3">DSM 19711</strain>
    </source>
</reference>
<feature type="domain" description="SIS" evidence="1">
    <location>
        <begin position="38"/>
        <end position="225"/>
    </location>
</feature>
<dbReference type="Proteomes" id="UP000238083">
    <property type="component" value="Unassembled WGS sequence"/>
</dbReference>
<gene>
    <name evidence="2" type="ORF">CLV37_10824</name>
</gene>
<sequence>MPTFRDHVERFEHEVTDRLRRLSALAAAGGLDAAVELLADCVEEGGIVHAFGTGHSEAFAMEIAGRAGGLIPTNKVALRDAVLLGGHEIAELTGEPPLERDPRIAEDVFATVVRDPHDVFVIASNSGVNGSVVGLALLAKEHGHPVVAVTSLEHTGAVEPKHPSGKRLAEIADVVVDNLAPYGDATLTDVTDVAVGAVSSLTAAYVAQLLTIGTVSALAARGQQAPLYVSANVPGGHDRNLTIEARYGDRLRRSA</sequence>
<accession>A0A2T0R1B4</accession>
<organism evidence="2 3">
    <name type="scientific">Kineococcus rhizosphaerae</name>
    <dbReference type="NCBI Taxonomy" id="559628"/>
    <lineage>
        <taxon>Bacteria</taxon>
        <taxon>Bacillati</taxon>
        <taxon>Actinomycetota</taxon>
        <taxon>Actinomycetes</taxon>
        <taxon>Kineosporiales</taxon>
        <taxon>Kineosporiaceae</taxon>
        <taxon>Kineococcus</taxon>
    </lineage>
</organism>
<protein>
    <submittedName>
        <fullName evidence="2">Putative phosphosugar-binding protein</fullName>
    </submittedName>
</protein>
<dbReference type="InterPro" id="IPR035472">
    <property type="entry name" value="RpiR-like_SIS"/>
</dbReference>
<comment type="caution">
    <text evidence="2">The sequence shown here is derived from an EMBL/GenBank/DDBJ whole genome shotgun (WGS) entry which is preliminary data.</text>
</comment>
<dbReference type="NCBIfam" id="NF002805">
    <property type="entry name" value="PRK02947.1"/>
    <property type="match status" value="1"/>
</dbReference>
<dbReference type="InterPro" id="IPR001347">
    <property type="entry name" value="SIS_dom"/>
</dbReference>
<dbReference type="PROSITE" id="PS51464">
    <property type="entry name" value="SIS"/>
    <property type="match status" value="1"/>
</dbReference>
<dbReference type="GO" id="GO:1901135">
    <property type="term" value="P:carbohydrate derivative metabolic process"/>
    <property type="evidence" value="ECO:0007669"/>
    <property type="project" value="InterPro"/>
</dbReference>
<dbReference type="GO" id="GO:0097367">
    <property type="term" value="F:carbohydrate derivative binding"/>
    <property type="evidence" value="ECO:0007669"/>
    <property type="project" value="InterPro"/>
</dbReference>
<dbReference type="PANTHER" id="PTHR30390:SF7">
    <property type="entry name" value="PHOSPHOHEPTOSE ISOMERASE"/>
    <property type="match status" value="1"/>
</dbReference>
<dbReference type="InterPro" id="IPR050099">
    <property type="entry name" value="SIS_GmhA/DiaA_subfam"/>
</dbReference>
<keyword evidence="3" id="KW-1185">Reference proteome</keyword>
<evidence type="ECO:0000313" key="2">
    <source>
        <dbReference type="EMBL" id="PRY13356.1"/>
    </source>
</evidence>
<dbReference type="Pfam" id="PF13580">
    <property type="entry name" value="SIS_2"/>
    <property type="match status" value="1"/>
</dbReference>
<dbReference type="PANTHER" id="PTHR30390">
    <property type="entry name" value="SEDOHEPTULOSE 7-PHOSPHATE ISOMERASE / DNAA INITIATOR-ASSOCIATING FACTOR FOR REPLICATION INITIATION"/>
    <property type="match status" value="1"/>
</dbReference>
<dbReference type="InterPro" id="IPR046348">
    <property type="entry name" value="SIS_dom_sf"/>
</dbReference>
<dbReference type="AlphaFoldDB" id="A0A2T0R1B4"/>
<dbReference type="Gene3D" id="3.40.50.10490">
    <property type="entry name" value="Glucose-6-phosphate isomerase like protein, domain 1"/>
    <property type="match status" value="1"/>
</dbReference>
<dbReference type="SUPFAM" id="SSF53697">
    <property type="entry name" value="SIS domain"/>
    <property type="match status" value="1"/>
</dbReference>